<evidence type="ECO:0000313" key="1">
    <source>
        <dbReference type="EMBL" id="KAF7812053.1"/>
    </source>
</evidence>
<name>A0A834SYI4_9FABA</name>
<organism evidence="1 2">
    <name type="scientific">Senna tora</name>
    <dbReference type="NCBI Taxonomy" id="362788"/>
    <lineage>
        <taxon>Eukaryota</taxon>
        <taxon>Viridiplantae</taxon>
        <taxon>Streptophyta</taxon>
        <taxon>Embryophyta</taxon>
        <taxon>Tracheophyta</taxon>
        <taxon>Spermatophyta</taxon>
        <taxon>Magnoliopsida</taxon>
        <taxon>eudicotyledons</taxon>
        <taxon>Gunneridae</taxon>
        <taxon>Pentapetalae</taxon>
        <taxon>rosids</taxon>
        <taxon>fabids</taxon>
        <taxon>Fabales</taxon>
        <taxon>Fabaceae</taxon>
        <taxon>Caesalpinioideae</taxon>
        <taxon>Cassia clade</taxon>
        <taxon>Senna</taxon>
    </lineage>
</organism>
<comment type="caution">
    <text evidence="1">The sequence shown here is derived from an EMBL/GenBank/DDBJ whole genome shotgun (WGS) entry which is preliminary data.</text>
</comment>
<dbReference type="OrthoDB" id="1433098at2759"/>
<reference evidence="1" key="1">
    <citation type="submission" date="2020-09" db="EMBL/GenBank/DDBJ databases">
        <title>Genome-Enabled Discovery of Anthraquinone Biosynthesis in Senna tora.</title>
        <authorList>
            <person name="Kang S.-H."/>
            <person name="Pandey R.P."/>
            <person name="Lee C.-M."/>
            <person name="Sim J.-S."/>
            <person name="Jeong J.-T."/>
            <person name="Choi B.-S."/>
            <person name="Jung M."/>
            <person name="Ginzburg D."/>
            <person name="Zhao K."/>
            <person name="Won S.Y."/>
            <person name="Oh T.-J."/>
            <person name="Yu Y."/>
            <person name="Kim N.-H."/>
            <person name="Lee O.R."/>
            <person name="Lee T.-H."/>
            <person name="Bashyal P."/>
            <person name="Kim T.-S."/>
            <person name="Lee W.-H."/>
            <person name="Kawkins C."/>
            <person name="Kim C.-K."/>
            <person name="Kim J.S."/>
            <person name="Ahn B.O."/>
            <person name="Rhee S.Y."/>
            <person name="Sohng J.K."/>
        </authorList>
    </citation>
    <scope>NUCLEOTIDE SEQUENCE</scope>
    <source>
        <tissue evidence="1">Leaf</tissue>
    </source>
</reference>
<dbReference type="Pfam" id="PF14223">
    <property type="entry name" value="Retrotran_gag_2"/>
    <property type="match status" value="1"/>
</dbReference>
<accession>A0A834SYI4</accession>
<dbReference type="EMBL" id="JAAIUW010000010">
    <property type="protein sequence ID" value="KAF7812053.1"/>
    <property type="molecule type" value="Genomic_DNA"/>
</dbReference>
<dbReference type="Proteomes" id="UP000634136">
    <property type="component" value="Unassembled WGS sequence"/>
</dbReference>
<dbReference type="AlphaFoldDB" id="A0A834SYI4"/>
<sequence length="186" mass="21322">MKVPLCPSLHITYHVKHQSILTFLKLDRKTKAKEGEGSRQQWPDFKMEGVEILPEYSQGLQRKLIRDKGILMIVLGTVKRMADMGSNVSDMEKLNSNNYNTWSTRMRFYLLSQDLWSLGKGDETQPSIEGDLKQWKVRASKAMFVLSVTVEDDILQHIKEAKMPKEVWDTLTGLYTHAPTMSSSST</sequence>
<protein>
    <submittedName>
        <fullName evidence="1">Retrovirus-related Pol polyprotein from transposon TNT 1-94</fullName>
    </submittedName>
</protein>
<gene>
    <name evidence="1" type="ORF">G2W53_033029</name>
</gene>
<keyword evidence="2" id="KW-1185">Reference proteome</keyword>
<proteinExistence type="predicted"/>
<evidence type="ECO:0000313" key="2">
    <source>
        <dbReference type="Proteomes" id="UP000634136"/>
    </source>
</evidence>